<comment type="similarity">
    <text evidence="1">Belongs to the peptidase M1 family.</text>
</comment>
<gene>
    <name evidence="3" type="ORF">ANCCAN_13825</name>
</gene>
<sequence length="279" mass="32958">IHKHSRYVDGIIEETSVAHIFKDLQRTLILRPYERIGWNSNTSKTPARKGLQVEVLRMACRLRHRDCVKQAQLRYNEWTSKKKRPSPELFGVVLNEGVRQGGIAAWDRAFTGYMEAKSPAEKFQFIGALASTTHQSLISRMLRLCIEGSSFRPNTIPRVLMELSQNEVAKALTWRFFRVNYKEFVRVLGDGSSLLINSIRAMVDKFSTQEDLDDVKAFLSNKKLEYNKARLNQIYEQIELNIQWRRLNEEPLKNWLEDWDEKRRVLYRRRRRSHSHHLE</sequence>
<dbReference type="GO" id="GO:0006508">
    <property type="term" value="P:proteolysis"/>
    <property type="evidence" value="ECO:0007669"/>
    <property type="project" value="TreeGrafter"/>
</dbReference>
<evidence type="ECO:0000256" key="1">
    <source>
        <dbReference type="ARBA" id="ARBA00010136"/>
    </source>
</evidence>
<feature type="non-terminal residue" evidence="3">
    <location>
        <position position="1"/>
    </location>
</feature>
<dbReference type="GO" id="GO:0042277">
    <property type="term" value="F:peptide binding"/>
    <property type="evidence" value="ECO:0007669"/>
    <property type="project" value="TreeGrafter"/>
</dbReference>
<proteinExistence type="inferred from homology"/>
<dbReference type="OrthoDB" id="5853017at2759"/>
<dbReference type="GO" id="GO:0008270">
    <property type="term" value="F:zinc ion binding"/>
    <property type="evidence" value="ECO:0007669"/>
    <property type="project" value="TreeGrafter"/>
</dbReference>
<dbReference type="GO" id="GO:0005737">
    <property type="term" value="C:cytoplasm"/>
    <property type="evidence" value="ECO:0007669"/>
    <property type="project" value="TreeGrafter"/>
</dbReference>
<dbReference type="Pfam" id="PF11838">
    <property type="entry name" value="ERAP1_C"/>
    <property type="match status" value="1"/>
</dbReference>
<dbReference type="GO" id="GO:0016020">
    <property type="term" value="C:membrane"/>
    <property type="evidence" value="ECO:0007669"/>
    <property type="project" value="TreeGrafter"/>
</dbReference>
<dbReference type="GO" id="GO:0070006">
    <property type="term" value="F:metalloaminopeptidase activity"/>
    <property type="evidence" value="ECO:0007669"/>
    <property type="project" value="TreeGrafter"/>
</dbReference>
<dbReference type="Proteomes" id="UP000252519">
    <property type="component" value="Unassembled WGS sequence"/>
</dbReference>
<dbReference type="STRING" id="29170.A0A368G714"/>
<dbReference type="GO" id="GO:0043171">
    <property type="term" value="P:peptide catabolic process"/>
    <property type="evidence" value="ECO:0007669"/>
    <property type="project" value="TreeGrafter"/>
</dbReference>
<dbReference type="PANTHER" id="PTHR11533">
    <property type="entry name" value="PROTEASE M1 ZINC METALLOPROTEASE"/>
    <property type="match status" value="1"/>
</dbReference>
<evidence type="ECO:0000259" key="2">
    <source>
        <dbReference type="Pfam" id="PF11838"/>
    </source>
</evidence>
<keyword evidence="4" id="KW-1185">Reference proteome</keyword>
<evidence type="ECO:0000313" key="3">
    <source>
        <dbReference type="EMBL" id="RCN40226.1"/>
    </source>
</evidence>
<dbReference type="AlphaFoldDB" id="A0A368G714"/>
<protein>
    <recommendedName>
        <fullName evidence="2">ERAP1-like C-terminal domain-containing protein</fullName>
    </recommendedName>
</protein>
<dbReference type="InterPro" id="IPR050344">
    <property type="entry name" value="Peptidase_M1_aminopeptidases"/>
</dbReference>
<organism evidence="3 4">
    <name type="scientific">Ancylostoma caninum</name>
    <name type="common">Dog hookworm</name>
    <dbReference type="NCBI Taxonomy" id="29170"/>
    <lineage>
        <taxon>Eukaryota</taxon>
        <taxon>Metazoa</taxon>
        <taxon>Ecdysozoa</taxon>
        <taxon>Nematoda</taxon>
        <taxon>Chromadorea</taxon>
        <taxon>Rhabditida</taxon>
        <taxon>Rhabditina</taxon>
        <taxon>Rhabditomorpha</taxon>
        <taxon>Strongyloidea</taxon>
        <taxon>Ancylostomatidae</taxon>
        <taxon>Ancylostomatinae</taxon>
        <taxon>Ancylostoma</taxon>
    </lineage>
</organism>
<name>A0A368G714_ANCCA</name>
<dbReference type="EMBL" id="JOJR01000296">
    <property type="protein sequence ID" value="RCN40226.1"/>
    <property type="molecule type" value="Genomic_DNA"/>
</dbReference>
<evidence type="ECO:0000313" key="4">
    <source>
        <dbReference type="Proteomes" id="UP000252519"/>
    </source>
</evidence>
<dbReference type="PANTHER" id="PTHR11533:SF299">
    <property type="entry name" value="AMINOPEPTIDASE"/>
    <property type="match status" value="1"/>
</dbReference>
<reference evidence="3 4" key="1">
    <citation type="submission" date="2014-10" db="EMBL/GenBank/DDBJ databases">
        <title>Draft genome of the hookworm Ancylostoma caninum.</title>
        <authorList>
            <person name="Mitreva M."/>
        </authorList>
    </citation>
    <scope>NUCLEOTIDE SEQUENCE [LARGE SCALE GENOMIC DNA]</scope>
    <source>
        <strain evidence="3 4">Baltimore</strain>
    </source>
</reference>
<dbReference type="GO" id="GO:0005615">
    <property type="term" value="C:extracellular space"/>
    <property type="evidence" value="ECO:0007669"/>
    <property type="project" value="TreeGrafter"/>
</dbReference>
<feature type="domain" description="ERAP1-like C-terminal" evidence="2">
    <location>
        <begin position="6"/>
        <end position="239"/>
    </location>
</feature>
<dbReference type="Gene3D" id="1.25.50.20">
    <property type="match status" value="1"/>
</dbReference>
<accession>A0A368G714</accession>
<dbReference type="InterPro" id="IPR024571">
    <property type="entry name" value="ERAP1-like_C_dom"/>
</dbReference>
<comment type="caution">
    <text evidence="3">The sequence shown here is derived from an EMBL/GenBank/DDBJ whole genome shotgun (WGS) entry which is preliminary data.</text>
</comment>